<sequence length="50" mass="6205">MKRTERENMITFIQKVKHVSAERMMRMSDEDVDHLYTRAYETYETYEELV</sequence>
<reference evidence="1 2" key="1">
    <citation type="submission" date="2020-03" db="EMBL/GenBank/DDBJ databases">
        <title>Assessment of the enzymatic potential of alkaline-tolerant lipase obtained from Bacillus luteus H11 (technogenic soil) for the bioremediation of saline soils contaminated with petroleum substances.</title>
        <authorList>
            <person name="Kalwasinska A."/>
        </authorList>
    </citation>
    <scope>NUCLEOTIDE SEQUENCE [LARGE SCALE GENOMIC DNA]</scope>
    <source>
        <strain evidence="1 2">H11</strain>
    </source>
</reference>
<name>A0A969TW46_9BACI</name>
<dbReference type="EMBL" id="JAATHJ010000030">
    <property type="protein sequence ID" value="NJP38797.1"/>
    <property type="molecule type" value="Genomic_DNA"/>
</dbReference>
<dbReference type="Proteomes" id="UP000752012">
    <property type="component" value="Unassembled WGS sequence"/>
</dbReference>
<accession>A0A969TW46</accession>
<proteinExistence type="predicted"/>
<organism evidence="1 2">
    <name type="scientific">Alkalicoccus luteus</name>
    <dbReference type="NCBI Taxonomy" id="1237094"/>
    <lineage>
        <taxon>Bacteria</taxon>
        <taxon>Bacillati</taxon>
        <taxon>Bacillota</taxon>
        <taxon>Bacilli</taxon>
        <taxon>Bacillales</taxon>
        <taxon>Bacillaceae</taxon>
        <taxon>Alkalicoccus</taxon>
    </lineage>
</organism>
<keyword evidence="2" id="KW-1185">Reference proteome</keyword>
<protein>
    <submittedName>
        <fullName evidence="1">BH0509 family protein</fullName>
    </submittedName>
</protein>
<comment type="caution">
    <text evidence="1">The sequence shown here is derived from an EMBL/GenBank/DDBJ whole genome shotgun (WGS) entry which is preliminary data.</text>
</comment>
<evidence type="ECO:0000313" key="2">
    <source>
        <dbReference type="Proteomes" id="UP000752012"/>
    </source>
</evidence>
<dbReference type="InterPro" id="IPR049615">
    <property type="entry name" value="BH0509-like"/>
</dbReference>
<evidence type="ECO:0000313" key="1">
    <source>
        <dbReference type="EMBL" id="NJP38797.1"/>
    </source>
</evidence>
<dbReference type="RefSeq" id="WP_168008634.1">
    <property type="nucleotide sequence ID" value="NZ_JAATHJ010000030.1"/>
</dbReference>
<dbReference type="NCBIfam" id="NF033562">
    <property type="entry name" value="BH0509_fam"/>
    <property type="match status" value="1"/>
</dbReference>
<dbReference type="AlphaFoldDB" id="A0A969TW46"/>
<gene>
    <name evidence="1" type="ORF">HCN83_14615</name>
</gene>